<evidence type="ECO:0000256" key="8">
    <source>
        <dbReference type="ARBA" id="ARBA00022989"/>
    </source>
</evidence>
<dbReference type="InterPro" id="IPR000700">
    <property type="entry name" value="PAS-assoc_C"/>
</dbReference>
<sequence length="572" mass="63923">MSELDVLQLTQLITQIPGAVFQLLRRPDGEWAVVYVSRGIQVLFGVDAAQVGDDGRGLINRIDPHDRRLVREAVDAASASLKPLICEFRVARATDEVAAIRCHAIPERAPEGGVLWSGVLTDISDLKAVETALQENEERLRLALKAANQGLYDLNVATGEARVNDEYALMLGYDPHSFHETNAAWIARLHPDDHETTARAYREYVEGRTADYQVEFRQRTRDGKWKWILSLGCILERDEEGRPLRMLGTHTDISERKRREQALAESEERLALATRHNGIGIWDLDLRTRRMVWDESMYALYHVSKDAFSGTEAAWRATLHPDDLARADHEVREAIAKGTPLETEFRVCWPSGEIRYIRAVAKIFHGADGTPQRMLGTNIDITERKQLEIALRHQAHTDHLTGVGSRGFFMEQAELEINRAARYGNALSIFMLDIDHFKQINDTYGHRAGDRVLIALADCCRATLREVDVIGRIGGEEFAVLLPNAPEQEAADVGERLRATIAGTAVALDDTTIVRITVSIGITTVQAGESDVDRVLKRADDALYEAKHLGRNRVCVGRPAPMARADEATAPR</sequence>
<evidence type="ECO:0000313" key="14">
    <source>
        <dbReference type="Proteomes" id="UP000561045"/>
    </source>
</evidence>
<dbReference type="PROSITE" id="PS50112">
    <property type="entry name" value="PAS"/>
    <property type="match status" value="1"/>
</dbReference>
<evidence type="ECO:0000256" key="4">
    <source>
        <dbReference type="ARBA" id="ARBA00022679"/>
    </source>
</evidence>
<evidence type="ECO:0000256" key="9">
    <source>
        <dbReference type="ARBA" id="ARBA00023136"/>
    </source>
</evidence>
<evidence type="ECO:0000256" key="1">
    <source>
        <dbReference type="ARBA" id="ARBA00004429"/>
    </source>
</evidence>
<evidence type="ECO:0000256" key="6">
    <source>
        <dbReference type="ARBA" id="ARBA00022737"/>
    </source>
</evidence>
<dbReference type="Gene3D" id="3.30.70.270">
    <property type="match status" value="1"/>
</dbReference>
<dbReference type="SMART" id="SM00086">
    <property type="entry name" value="PAC"/>
    <property type="match status" value="3"/>
</dbReference>
<dbReference type="InterPro" id="IPR043128">
    <property type="entry name" value="Rev_trsase/Diguanyl_cyclase"/>
</dbReference>
<reference evidence="13 14" key="1">
    <citation type="submission" date="2020-08" db="EMBL/GenBank/DDBJ databases">
        <title>Genomic Encyclopedia of Type Strains, Phase IV (KMG-IV): sequencing the most valuable type-strain genomes for metagenomic binning, comparative biology and taxonomic classification.</title>
        <authorList>
            <person name="Goeker M."/>
        </authorList>
    </citation>
    <scope>NUCLEOTIDE SEQUENCE [LARGE SCALE GENOMIC DNA]</scope>
    <source>
        <strain evidence="13 14">DSM 106739</strain>
    </source>
</reference>
<dbReference type="PANTHER" id="PTHR46663">
    <property type="entry name" value="DIGUANYLATE CYCLASE DGCT-RELATED"/>
    <property type="match status" value="1"/>
</dbReference>
<keyword evidence="3" id="KW-0997">Cell inner membrane</keyword>
<evidence type="ECO:0000259" key="10">
    <source>
        <dbReference type="PROSITE" id="PS50112"/>
    </source>
</evidence>
<dbReference type="InterPro" id="IPR001610">
    <property type="entry name" value="PAC"/>
</dbReference>
<dbReference type="Gene3D" id="2.10.70.100">
    <property type="match status" value="1"/>
</dbReference>
<dbReference type="FunFam" id="3.30.70.270:FF:000001">
    <property type="entry name" value="Diguanylate cyclase domain protein"/>
    <property type="match status" value="1"/>
</dbReference>
<keyword evidence="9" id="KW-0472">Membrane</keyword>
<keyword evidence="2" id="KW-1003">Cell membrane</keyword>
<evidence type="ECO:0000256" key="5">
    <source>
        <dbReference type="ARBA" id="ARBA00022692"/>
    </source>
</evidence>
<evidence type="ECO:0000256" key="2">
    <source>
        <dbReference type="ARBA" id="ARBA00022475"/>
    </source>
</evidence>
<dbReference type="SUPFAM" id="SSF55073">
    <property type="entry name" value="Nucleotide cyclase"/>
    <property type="match status" value="1"/>
</dbReference>
<dbReference type="InterPro" id="IPR035965">
    <property type="entry name" value="PAS-like_dom_sf"/>
</dbReference>
<dbReference type="NCBIfam" id="TIGR00229">
    <property type="entry name" value="sensory_box"/>
    <property type="match status" value="2"/>
</dbReference>
<dbReference type="InterPro" id="IPR000014">
    <property type="entry name" value="PAS"/>
</dbReference>
<dbReference type="FunFam" id="2.10.70.100:FF:000001">
    <property type="entry name" value="Sensory transduction histidine kinase"/>
    <property type="match status" value="1"/>
</dbReference>
<dbReference type="GO" id="GO:0016740">
    <property type="term" value="F:transferase activity"/>
    <property type="evidence" value="ECO:0007669"/>
    <property type="project" value="UniProtKB-KW"/>
</dbReference>
<dbReference type="NCBIfam" id="TIGR00254">
    <property type="entry name" value="GGDEF"/>
    <property type="match status" value="1"/>
</dbReference>
<keyword evidence="14" id="KW-1185">Reference proteome</keyword>
<dbReference type="Pfam" id="PF00990">
    <property type="entry name" value="GGDEF"/>
    <property type="match status" value="1"/>
</dbReference>
<evidence type="ECO:0000259" key="11">
    <source>
        <dbReference type="PROSITE" id="PS50113"/>
    </source>
</evidence>
<evidence type="ECO:0000256" key="7">
    <source>
        <dbReference type="ARBA" id="ARBA00022741"/>
    </source>
</evidence>
<feature type="domain" description="PAS" evidence="10">
    <location>
        <begin position="136"/>
        <end position="208"/>
    </location>
</feature>
<feature type="domain" description="GGDEF" evidence="12">
    <location>
        <begin position="425"/>
        <end position="559"/>
    </location>
</feature>
<comment type="subcellular location">
    <subcellularLocation>
        <location evidence="1">Cell inner membrane</location>
        <topology evidence="1">Multi-pass membrane protein</topology>
    </subcellularLocation>
</comment>
<feature type="domain" description="PAC" evidence="11">
    <location>
        <begin position="341"/>
        <end position="393"/>
    </location>
</feature>
<keyword evidence="8" id="KW-1133">Transmembrane helix</keyword>
<keyword evidence="5" id="KW-0812">Transmembrane</keyword>
<name>A0A840BQ44_9RHOO</name>
<keyword evidence="4" id="KW-0808">Transferase</keyword>
<dbReference type="Gene3D" id="3.30.450.20">
    <property type="entry name" value="PAS domain"/>
    <property type="match status" value="3"/>
</dbReference>
<dbReference type="InterPro" id="IPR013655">
    <property type="entry name" value="PAS_fold_3"/>
</dbReference>
<accession>A0A840BQ44</accession>
<organism evidence="13 14">
    <name type="scientific">Niveibacterium umoris</name>
    <dbReference type="NCBI Taxonomy" id="1193620"/>
    <lineage>
        <taxon>Bacteria</taxon>
        <taxon>Pseudomonadati</taxon>
        <taxon>Pseudomonadota</taxon>
        <taxon>Betaproteobacteria</taxon>
        <taxon>Rhodocyclales</taxon>
        <taxon>Rhodocyclaceae</taxon>
        <taxon>Niveibacterium</taxon>
    </lineage>
</organism>
<evidence type="ECO:0000313" key="13">
    <source>
        <dbReference type="EMBL" id="MBB4013802.1"/>
    </source>
</evidence>
<evidence type="ECO:0000256" key="3">
    <source>
        <dbReference type="ARBA" id="ARBA00022519"/>
    </source>
</evidence>
<dbReference type="PROSITE" id="PS50113">
    <property type="entry name" value="PAC"/>
    <property type="match status" value="2"/>
</dbReference>
<comment type="caution">
    <text evidence="13">The sequence shown here is derived from an EMBL/GenBank/DDBJ whole genome shotgun (WGS) entry which is preliminary data.</text>
</comment>
<dbReference type="InterPro" id="IPR029787">
    <property type="entry name" value="Nucleotide_cyclase"/>
</dbReference>
<dbReference type="CDD" id="cd00130">
    <property type="entry name" value="PAS"/>
    <property type="match status" value="2"/>
</dbReference>
<dbReference type="InterPro" id="IPR000160">
    <property type="entry name" value="GGDEF_dom"/>
</dbReference>
<dbReference type="PROSITE" id="PS50887">
    <property type="entry name" value="GGDEF"/>
    <property type="match status" value="1"/>
</dbReference>
<protein>
    <submittedName>
        <fullName evidence="13">Diguanylate cyclase (GGDEF)-like protein/PAS domain S-box-containing protein</fullName>
    </submittedName>
</protein>
<feature type="domain" description="PAC" evidence="11">
    <location>
        <begin position="212"/>
        <end position="265"/>
    </location>
</feature>
<gene>
    <name evidence="13" type="ORF">GGR36_003148</name>
</gene>
<dbReference type="GO" id="GO:0000166">
    <property type="term" value="F:nucleotide binding"/>
    <property type="evidence" value="ECO:0007669"/>
    <property type="project" value="UniProtKB-KW"/>
</dbReference>
<dbReference type="SUPFAM" id="SSF55785">
    <property type="entry name" value="PYP-like sensor domain (PAS domain)"/>
    <property type="match status" value="3"/>
</dbReference>
<dbReference type="InterPro" id="IPR052163">
    <property type="entry name" value="DGC-Regulatory_Protein"/>
</dbReference>
<dbReference type="GO" id="GO:0005886">
    <property type="term" value="C:plasma membrane"/>
    <property type="evidence" value="ECO:0007669"/>
    <property type="project" value="UniProtKB-SubCell"/>
</dbReference>
<dbReference type="Pfam" id="PF08447">
    <property type="entry name" value="PAS_3"/>
    <property type="match status" value="3"/>
</dbReference>
<proteinExistence type="predicted"/>
<dbReference type="CDD" id="cd01949">
    <property type="entry name" value="GGDEF"/>
    <property type="match status" value="1"/>
</dbReference>
<dbReference type="SMART" id="SM00091">
    <property type="entry name" value="PAS"/>
    <property type="match status" value="3"/>
</dbReference>
<keyword evidence="7" id="KW-0547">Nucleotide-binding</keyword>
<keyword evidence="6" id="KW-0677">Repeat</keyword>
<evidence type="ECO:0000259" key="12">
    <source>
        <dbReference type="PROSITE" id="PS50887"/>
    </source>
</evidence>
<dbReference type="PANTHER" id="PTHR46663:SF4">
    <property type="entry name" value="DIGUANYLATE CYCLASE DGCT-RELATED"/>
    <property type="match status" value="1"/>
</dbReference>
<dbReference type="SMART" id="SM00267">
    <property type="entry name" value="GGDEF"/>
    <property type="match status" value="1"/>
</dbReference>
<dbReference type="AlphaFoldDB" id="A0A840BQ44"/>
<dbReference type="Proteomes" id="UP000561045">
    <property type="component" value="Unassembled WGS sequence"/>
</dbReference>
<dbReference type="EMBL" id="JACIET010000002">
    <property type="protein sequence ID" value="MBB4013802.1"/>
    <property type="molecule type" value="Genomic_DNA"/>
</dbReference>
<dbReference type="RefSeq" id="WP_183635724.1">
    <property type="nucleotide sequence ID" value="NZ_BAABLE010000005.1"/>
</dbReference>